<evidence type="ECO:0000313" key="3">
    <source>
        <dbReference type="Proteomes" id="UP000011083"/>
    </source>
</evidence>
<evidence type="ECO:0000259" key="1">
    <source>
        <dbReference type="Pfam" id="PF02257"/>
    </source>
</evidence>
<organism evidence="2 3">
    <name type="scientific">Acanthamoeba castellanii (strain ATCC 30010 / Neff)</name>
    <dbReference type="NCBI Taxonomy" id="1257118"/>
    <lineage>
        <taxon>Eukaryota</taxon>
        <taxon>Amoebozoa</taxon>
        <taxon>Discosea</taxon>
        <taxon>Longamoebia</taxon>
        <taxon>Centramoebida</taxon>
        <taxon>Acanthamoebidae</taxon>
        <taxon>Acanthamoeba</taxon>
    </lineage>
</organism>
<dbReference type="InterPro" id="IPR003150">
    <property type="entry name" value="DNA-bd_RFX"/>
</dbReference>
<accession>L8H371</accession>
<dbReference type="AlphaFoldDB" id="L8H371"/>
<dbReference type="SUPFAM" id="SSF46785">
    <property type="entry name" value="Winged helix' DNA-binding domain"/>
    <property type="match status" value="1"/>
</dbReference>
<keyword evidence="3" id="KW-1185">Reference proteome</keyword>
<dbReference type="GO" id="GO:0006355">
    <property type="term" value="P:regulation of DNA-templated transcription"/>
    <property type="evidence" value="ECO:0007669"/>
    <property type="project" value="InterPro"/>
</dbReference>
<dbReference type="EMBL" id="KB007932">
    <property type="protein sequence ID" value="ELR19682.1"/>
    <property type="molecule type" value="Genomic_DNA"/>
</dbReference>
<dbReference type="RefSeq" id="XP_004341774.1">
    <property type="nucleotide sequence ID" value="XM_004341726.1"/>
</dbReference>
<reference evidence="2 3" key="1">
    <citation type="journal article" date="2013" name="Genome Biol.">
        <title>Genome of Acanthamoeba castellanii highlights extensive lateral gene transfer and early evolution of tyrosine kinase signaling.</title>
        <authorList>
            <person name="Clarke M."/>
            <person name="Lohan A.J."/>
            <person name="Liu B."/>
            <person name="Lagkouvardos I."/>
            <person name="Roy S."/>
            <person name="Zafar N."/>
            <person name="Bertelli C."/>
            <person name="Schilde C."/>
            <person name="Kianianmomeni A."/>
            <person name="Burglin T.R."/>
            <person name="Frech C."/>
            <person name="Turcotte B."/>
            <person name="Kopec K.O."/>
            <person name="Synnott J.M."/>
            <person name="Choo C."/>
            <person name="Paponov I."/>
            <person name="Finkler A."/>
            <person name="Soon Heng Tan C."/>
            <person name="Hutchins A.P."/>
            <person name="Weinmeier T."/>
            <person name="Rattei T."/>
            <person name="Chu J.S."/>
            <person name="Gimenez G."/>
            <person name="Irimia M."/>
            <person name="Rigden D.J."/>
            <person name="Fitzpatrick D.A."/>
            <person name="Lorenzo-Morales J."/>
            <person name="Bateman A."/>
            <person name="Chiu C.H."/>
            <person name="Tang P."/>
            <person name="Hegemann P."/>
            <person name="Fromm H."/>
            <person name="Raoult D."/>
            <person name="Greub G."/>
            <person name="Miranda-Saavedra D."/>
            <person name="Chen N."/>
            <person name="Nash P."/>
            <person name="Ginger M.L."/>
            <person name="Horn M."/>
            <person name="Schaap P."/>
            <person name="Caler L."/>
            <person name="Loftus B."/>
        </authorList>
    </citation>
    <scope>NUCLEOTIDE SEQUENCE [LARGE SCALE GENOMIC DNA]</scope>
    <source>
        <strain evidence="2 3">Neff</strain>
    </source>
</reference>
<dbReference type="GeneID" id="14920508"/>
<dbReference type="InterPro" id="IPR036388">
    <property type="entry name" value="WH-like_DNA-bd_sf"/>
</dbReference>
<dbReference type="Gene3D" id="1.10.10.10">
    <property type="entry name" value="Winged helix-like DNA-binding domain superfamily/Winged helix DNA-binding domain"/>
    <property type="match status" value="1"/>
</dbReference>
<name>L8H371_ACACF</name>
<gene>
    <name evidence="2" type="ORF">ACA1_199650</name>
</gene>
<sequence length="65" mass="7480">MDVIQKKLTALDIIFWLRENYKMGKSGSTSKNAVYQHYLDMCQEKGIEPSISATYFGYGKLEPEL</sequence>
<feature type="domain" description="RFX-type winged-helix" evidence="1">
    <location>
        <begin position="13"/>
        <end position="57"/>
    </location>
</feature>
<dbReference type="Proteomes" id="UP000011083">
    <property type="component" value="Unassembled WGS sequence"/>
</dbReference>
<proteinExistence type="predicted"/>
<dbReference type="GO" id="GO:0003677">
    <property type="term" value="F:DNA binding"/>
    <property type="evidence" value="ECO:0007669"/>
    <property type="project" value="InterPro"/>
</dbReference>
<dbReference type="InterPro" id="IPR036390">
    <property type="entry name" value="WH_DNA-bd_sf"/>
</dbReference>
<protein>
    <recommendedName>
        <fullName evidence="1">RFX-type winged-helix domain-containing protein</fullName>
    </recommendedName>
</protein>
<dbReference type="KEGG" id="acan:ACA1_199650"/>
<evidence type="ECO:0000313" key="2">
    <source>
        <dbReference type="EMBL" id="ELR19682.1"/>
    </source>
</evidence>
<dbReference type="Pfam" id="PF02257">
    <property type="entry name" value="RFX_DNA_binding"/>
    <property type="match status" value="1"/>
</dbReference>
<dbReference type="VEuPathDB" id="AmoebaDB:ACA1_199650"/>